<dbReference type="Pfam" id="PF02023">
    <property type="entry name" value="SCAN"/>
    <property type="match status" value="1"/>
</dbReference>
<dbReference type="Gene3D" id="3.30.160.60">
    <property type="entry name" value="Classic Zinc Finger"/>
    <property type="match status" value="4"/>
</dbReference>
<evidence type="ECO:0000256" key="10">
    <source>
        <dbReference type="ARBA" id="ARBA00023015"/>
    </source>
</evidence>
<dbReference type="PROSITE" id="PS50805">
    <property type="entry name" value="KRAB"/>
    <property type="match status" value="1"/>
</dbReference>
<dbReference type="GO" id="GO:0008270">
    <property type="term" value="F:zinc ion binding"/>
    <property type="evidence" value="ECO:0007669"/>
    <property type="project" value="UniProtKB-KW"/>
</dbReference>
<keyword evidence="14 20" id="KW-0539">Nucleus</keyword>
<feature type="domain" description="C2H2-type" evidence="22">
    <location>
        <begin position="466"/>
        <end position="493"/>
    </location>
</feature>
<evidence type="ECO:0000256" key="4">
    <source>
        <dbReference type="ARBA" id="ARBA00022553"/>
    </source>
</evidence>
<evidence type="ECO:0000256" key="20">
    <source>
        <dbReference type="PROSITE-ProRule" id="PRU00187"/>
    </source>
</evidence>
<dbReference type="SUPFAM" id="SSF47353">
    <property type="entry name" value="Retrovirus capsid dimerization domain-like"/>
    <property type="match status" value="1"/>
</dbReference>
<comment type="similarity">
    <text evidence="1">Belongs to the krueppel C2H2-type zinc-finger protein family.</text>
</comment>
<feature type="region of interest" description="Disordered" evidence="21">
    <location>
        <begin position="389"/>
        <end position="430"/>
    </location>
</feature>
<dbReference type="GO" id="GO:0005634">
    <property type="term" value="C:nucleus"/>
    <property type="evidence" value="ECO:0007669"/>
    <property type="project" value="UniProtKB-SubCell"/>
</dbReference>
<dbReference type="FunFam" id="3.30.160.60:FF:001511">
    <property type="entry name" value="Zinc finger protein 496"/>
    <property type="match status" value="1"/>
</dbReference>
<evidence type="ECO:0000256" key="5">
    <source>
        <dbReference type="ARBA" id="ARBA00022723"/>
    </source>
</evidence>
<dbReference type="SMART" id="SM00431">
    <property type="entry name" value="SCAN"/>
    <property type="match status" value="1"/>
</dbReference>
<dbReference type="FunFam" id="3.30.160.60:FF:001512">
    <property type="entry name" value="Zinc finger protein 496"/>
    <property type="match status" value="1"/>
</dbReference>
<evidence type="ECO:0000259" key="22">
    <source>
        <dbReference type="PROSITE" id="PS50157"/>
    </source>
</evidence>
<dbReference type="InterPro" id="IPR001909">
    <property type="entry name" value="KRAB"/>
</dbReference>
<name>A0A2J8KNR1_PANTR</name>
<keyword evidence="10" id="KW-0805">Transcription regulation</keyword>
<comment type="function">
    <text evidence="15">DNA-binding transcription factor that can both act as an activator and a repressor.</text>
</comment>
<dbReference type="PROSITE" id="PS50157">
    <property type="entry name" value="ZINC_FINGER_C2H2_2"/>
    <property type="match status" value="5"/>
</dbReference>
<feature type="domain" description="C2H2-type" evidence="22">
    <location>
        <begin position="553"/>
        <end position="581"/>
    </location>
</feature>
<keyword evidence="2" id="KW-0678">Repressor</keyword>
<dbReference type="InterPro" id="IPR013087">
    <property type="entry name" value="Znf_C2H2_type"/>
</dbReference>
<dbReference type="PANTHER" id="PTHR23226">
    <property type="entry name" value="ZINC FINGER AND SCAN DOMAIN-CONTAINING"/>
    <property type="match status" value="1"/>
</dbReference>
<keyword evidence="3" id="KW-1017">Isopeptide bond</keyword>
<keyword evidence="5" id="KW-0479">Metal-binding</keyword>
<evidence type="ECO:0000256" key="7">
    <source>
        <dbReference type="ARBA" id="ARBA00022771"/>
    </source>
</evidence>
<feature type="domain" description="SCAN box" evidence="23">
    <location>
        <begin position="42"/>
        <end position="123"/>
    </location>
</feature>
<keyword evidence="8" id="KW-0862">Zinc</keyword>
<evidence type="ECO:0000256" key="2">
    <source>
        <dbReference type="ARBA" id="ARBA00022491"/>
    </source>
</evidence>
<comment type="caution">
    <text evidence="25">The sequence shown here is derived from an EMBL/GenBank/DDBJ whole genome shotgun (WGS) entry which is preliminary data.</text>
</comment>
<feature type="domain" description="C2H2-type" evidence="22">
    <location>
        <begin position="437"/>
        <end position="465"/>
    </location>
</feature>
<evidence type="ECO:0000313" key="25">
    <source>
        <dbReference type="EMBL" id="PNI36643.1"/>
    </source>
</evidence>
<dbReference type="CDD" id="cd07765">
    <property type="entry name" value="KRAB_A-box"/>
    <property type="match status" value="1"/>
</dbReference>
<evidence type="ECO:0000256" key="12">
    <source>
        <dbReference type="ARBA" id="ARBA00023159"/>
    </source>
</evidence>
<feature type="region of interest" description="Disordered" evidence="21">
    <location>
        <begin position="516"/>
        <end position="544"/>
    </location>
</feature>
<feature type="domain" description="C2H2-type" evidence="22">
    <location>
        <begin position="494"/>
        <end position="521"/>
    </location>
</feature>
<dbReference type="Gene3D" id="1.10.4020.10">
    <property type="entry name" value="DNA breaking-rejoining enzymes"/>
    <property type="match status" value="1"/>
</dbReference>
<keyword evidence="13" id="KW-0804">Transcription</keyword>
<gene>
    <name evidence="25" type="ORF">CK820_G0037108</name>
</gene>
<dbReference type="Pfam" id="PF00096">
    <property type="entry name" value="zf-C2H2"/>
    <property type="match status" value="3"/>
</dbReference>
<accession>A0A2J8KNR1</accession>
<evidence type="ECO:0000256" key="11">
    <source>
        <dbReference type="ARBA" id="ARBA00023125"/>
    </source>
</evidence>
<dbReference type="InterPro" id="IPR003309">
    <property type="entry name" value="SCAN_dom"/>
</dbReference>
<evidence type="ECO:0000256" key="14">
    <source>
        <dbReference type="ARBA" id="ARBA00023242"/>
    </source>
</evidence>
<keyword evidence="11" id="KW-0238">DNA-binding</keyword>
<feature type="region of interest" description="Disordered" evidence="21">
    <location>
        <begin position="260"/>
        <end position="282"/>
    </location>
</feature>
<dbReference type="PANTHER" id="PTHR23226:SF180">
    <property type="entry name" value="ZINC FINGER PROTEIN 496"/>
    <property type="match status" value="1"/>
</dbReference>
<feature type="domain" description="C2H2-type" evidence="22">
    <location>
        <begin position="584"/>
        <end position="611"/>
    </location>
</feature>
<evidence type="ECO:0000256" key="9">
    <source>
        <dbReference type="ARBA" id="ARBA00022843"/>
    </source>
</evidence>
<dbReference type="FunFam" id="3.30.160.60:FF:005126">
    <property type="match status" value="1"/>
</dbReference>
<evidence type="ECO:0000256" key="16">
    <source>
        <dbReference type="ARBA" id="ARBA00062518"/>
    </source>
</evidence>
<evidence type="ECO:0000256" key="15">
    <source>
        <dbReference type="ARBA" id="ARBA00059498"/>
    </source>
</evidence>
<keyword evidence="12" id="KW-0010">Activator</keyword>
<feature type="compositionally biased region" description="Basic and acidic residues" evidence="21">
    <location>
        <begin position="11"/>
        <end position="20"/>
    </location>
</feature>
<keyword evidence="7 19" id="KW-0863">Zinc-finger</keyword>
<dbReference type="SUPFAM" id="SSF57667">
    <property type="entry name" value="beta-beta-alpha zinc fingers"/>
    <property type="match status" value="3"/>
</dbReference>
<evidence type="ECO:0000256" key="13">
    <source>
        <dbReference type="ARBA" id="ARBA00023163"/>
    </source>
</evidence>
<keyword evidence="9" id="KW-0832">Ubl conjugation</keyword>
<evidence type="ECO:0000259" key="24">
    <source>
        <dbReference type="PROSITE" id="PS50805"/>
    </source>
</evidence>
<keyword evidence="4" id="KW-0597">Phosphoprotein</keyword>
<evidence type="ECO:0000313" key="26">
    <source>
        <dbReference type="Proteomes" id="UP000236370"/>
    </source>
</evidence>
<evidence type="ECO:0000256" key="19">
    <source>
        <dbReference type="PROSITE-ProRule" id="PRU00042"/>
    </source>
</evidence>
<dbReference type="GO" id="GO:0006355">
    <property type="term" value="P:regulation of DNA-templated transcription"/>
    <property type="evidence" value="ECO:0007669"/>
    <property type="project" value="InterPro"/>
</dbReference>
<proteinExistence type="inferred from homology"/>
<evidence type="ECO:0000259" key="23">
    <source>
        <dbReference type="PROSITE" id="PS50804"/>
    </source>
</evidence>
<evidence type="ECO:0000256" key="17">
    <source>
        <dbReference type="ARBA" id="ARBA00067752"/>
    </source>
</evidence>
<dbReference type="Pfam" id="PF01352">
    <property type="entry name" value="KRAB"/>
    <property type="match status" value="1"/>
</dbReference>
<dbReference type="FunFam" id="3.30.160.60:FF:001758">
    <property type="entry name" value="Zinc finger protein 496"/>
    <property type="match status" value="1"/>
</dbReference>
<organism evidence="25 26">
    <name type="scientific">Pan troglodytes</name>
    <name type="common">Chimpanzee</name>
    <dbReference type="NCBI Taxonomy" id="9598"/>
    <lineage>
        <taxon>Eukaryota</taxon>
        <taxon>Metazoa</taxon>
        <taxon>Chordata</taxon>
        <taxon>Craniata</taxon>
        <taxon>Vertebrata</taxon>
        <taxon>Euteleostomi</taxon>
        <taxon>Mammalia</taxon>
        <taxon>Eutheria</taxon>
        <taxon>Euarchontoglires</taxon>
        <taxon>Primates</taxon>
        <taxon>Haplorrhini</taxon>
        <taxon>Catarrhini</taxon>
        <taxon>Hominidae</taxon>
        <taxon>Pan</taxon>
    </lineage>
</organism>
<evidence type="ECO:0000256" key="21">
    <source>
        <dbReference type="SAM" id="MobiDB-lite"/>
    </source>
</evidence>
<comment type="subunit">
    <text evidence="16">Interacts (via zinc-fingers) with JARID2. Interacts with NSD1.</text>
</comment>
<feature type="region of interest" description="Disordered" evidence="21">
    <location>
        <begin position="1"/>
        <end position="40"/>
    </location>
</feature>
<dbReference type="InterPro" id="IPR036051">
    <property type="entry name" value="KRAB_dom_sf"/>
</dbReference>
<evidence type="ECO:0000256" key="1">
    <source>
        <dbReference type="ARBA" id="ARBA00006991"/>
    </source>
</evidence>
<evidence type="ECO:0000256" key="6">
    <source>
        <dbReference type="ARBA" id="ARBA00022737"/>
    </source>
</evidence>
<evidence type="ECO:0000256" key="8">
    <source>
        <dbReference type="ARBA" id="ARBA00022833"/>
    </source>
</evidence>
<reference evidence="25 26" key="1">
    <citation type="submission" date="2017-12" db="EMBL/GenBank/DDBJ databases">
        <title>High-resolution comparative analysis of great ape genomes.</title>
        <authorList>
            <person name="Pollen A."/>
            <person name="Hastie A."/>
            <person name="Hormozdiari F."/>
            <person name="Dougherty M."/>
            <person name="Liu R."/>
            <person name="Chaisson M."/>
            <person name="Hoppe E."/>
            <person name="Hill C."/>
            <person name="Pang A."/>
            <person name="Hillier L."/>
            <person name="Baker C."/>
            <person name="Armstrong J."/>
            <person name="Shendure J."/>
            <person name="Paten B."/>
            <person name="Wilson R."/>
            <person name="Chao H."/>
            <person name="Schneider V."/>
            <person name="Ventura M."/>
            <person name="Kronenberg Z."/>
            <person name="Murali S."/>
            <person name="Gordon D."/>
            <person name="Cantsilieris S."/>
            <person name="Munson K."/>
            <person name="Nelson B."/>
            <person name="Raja A."/>
            <person name="Underwood J."/>
            <person name="Diekhans M."/>
            <person name="Fiddes I."/>
            <person name="Haussler D."/>
            <person name="Eichler E."/>
        </authorList>
    </citation>
    <scope>NUCLEOTIDE SEQUENCE [LARGE SCALE GENOMIC DNA]</scope>
    <source>
        <strain evidence="25">Yerkes chimp pedigree #C0471</strain>
    </source>
</reference>
<protein>
    <recommendedName>
        <fullName evidence="17">Zinc finger protein 496</fullName>
    </recommendedName>
    <alternativeName>
        <fullName evidence="18">Zinc finger protein with KRAB and SCAN domains 17</fullName>
    </alternativeName>
</protein>
<dbReference type="GO" id="GO:0003677">
    <property type="term" value="F:DNA binding"/>
    <property type="evidence" value="ECO:0007669"/>
    <property type="project" value="UniProtKB-KW"/>
</dbReference>
<evidence type="ECO:0000256" key="18">
    <source>
        <dbReference type="ARBA" id="ARBA00082844"/>
    </source>
</evidence>
<dbReference type="SUPFAM" id="SSF109640">
    <property type="entry name" value="KRAB domain (Kruppel-associated box)"/>
    <property type="match status" value="1"/>
</dbReference>
<dbReference type="InterPro" id="IPR036236">
    <property type="entry name" value="Znf_C2H2_sf"/>
</dbReference>
<dbReference type="PROSITE" id="PS00028">
    <property type="entry name" value="ZINC_FINGER_C2H2_1"/>
    <property type="match status" value="4"/>
</dbReference>
<feature type="compositionally biased region" description="Polar residues" evidence="21">
    <location>
        <begin position="420"/>
        <end position="430"/>
    </location>
</feature>
<dbReference type="FunFam" id="1.10.4020.10:FF:000001">
    <property type="entry name" value="zinc finger protein 263 isoform X1"/>
    <property type="match status" value="1"/>
</dbReference>
<dbReference type="InterPro" id="IPR038269">
    <property type="entry name" value="SCAN_sf"/>
</dbReference>
<keyword evidence="6" id="KW-0677">Repeat</keyword>
<dbReference type="CDD" id="cd07936">
    <property type="entry name" value="SCAN"/>
    <property type="match status" value="1"/>
</dbReference>
<evidence type="ECO:0000256" key="3">
    <source>
        <dbReference type="ARBA" id="ARBA00022499"/>
    </source>
</evidence>
<dbReference type="Proteomes" id="UP000236370">
    <property type="component" value="Unassembled WGS sequence"/>
</dbReference>
<comment type="subcellular location">
    <subcellularLocation>
        <location evidence="20">Nucleus</location>
    </subcellularLocation>
</comment>
<dbReference type="PROSITE" id="PS50804">
    <property type="entry name" value="SCAN_BOX"/>
    <property type="match status" value="1"/>
</dbReference>
<dbReference type="SMART" id="SM00355">
    <property type="entry name" value="ZnF_C2H2"/>
    <property type="match status" value="5"/>
</dbReference>
<sequence length="618" mass="70230">MPTALCPRVLAPKESEEPRKMRSPPGENPSPQGELPSPESSRRLFRRFRYQEAAGPREALQRLWDLCGGWLRPERHTKEQILELLVLEQFLAILPREIQSWVRAQEPESGEQAVAAVEALEREPGRPWQWLKHCEDPVVIDDGDSPLDQEQEQLPVEPHSDLAKNQDAQPITLAQCLGLPSRPPSQLSGDPVLQDAFLLQEENVRDTQQVTTLQLPPSRVSPFKDMILCFSEEDWSLLDPAQTGFYGEFIIGEDYGVSMPPNDLAAQPDLSQGEENEPRVPELQDLQGKEVPQVSYLDSPSLQPFQVEERRKREELQVPEFQACPQTVVPQNTYPAWMASILAQNLGTGIKEQVSGILKLHRTLGKSGGNPRSLENSLDEEVTIEIVLSSSGDEDSQHGPYCTEELGSPTEKQRSLPASHRSSTEAGGEVQTSKKSYVCPNCGKIFRWRVNFIRHLRSRREQEKPHECSVCGELFSDSEDLDGHLESHEAQKPYRCGACGKSFRLNSHLLSHRRIHLQPDRLQPVEKTEQEASEDADKGPKEPLENGKAKLSFQCCDCGKAFQRHDHLARHRSHFHLKDKARPFQCRYCVKSFTQNYDLLRHERLHMKRRSKQALNSY</sequence>
<feature type="domain" description="KRAB" evidence="24">
    <location>
        <begin position="221"/>
        <end position="291"/>
    </location>
</feature>
<dbReference type="EMBL" id="NBAG03000349">
    <property type="protein sequence ID" value="PNI36643.1"/>
    <property type="molecule type" value="Genomic_DNA"/>
</dbReference>
<feature type="compositionally biased region" description="Basic and acidic residues" evidence="21">
    <location>
        <begin position="517"/>
        <end position="544"/>
    </location>
</feature>
<dbReference type="AlphaFoldDB" id="A0A2J8KNR1"/>